<evidence type="ECO:0000313" key="2">
    <source>
        <dbReference type="Proteomes" id="UP000431901"/>
    </source>
</evidence>
<dbReference type="GO" id="GO:0033194">
    <property type="term" value="P:response to hydroperoxide"/>
    <property type="evidence" value="ECO:0007669"/>
    <property type="project" value="TreeGrafter"/>
</dbReference>
<proteinExistence type="predicted"/>
<dbReference type="GO" id="GO:0005829">
    <property type="term" value="C:cytosol"/>
    <property type="evidence" value="ECO:0007669"/>
    <property type="project" value="TreeGrafter"/>
</dbReference>
<comment type="caution">
    <text evidence="1">The sequence shown here is derived from an EMBL/GenBank/DDBJ whole genome shotgun (WGS) entry which is preliminary data.</text>
</comment>
<reference evidence="1 2" key="1">
    <citation type="submission" date="2019-12" db="EMBL/GenBank/DDBJ databases">
        <title>Nocardia macrotermitis sp. nov. and Nocardia aurantia sp. nov., isolated from the gut of the fungus growing-termite Macrotermes natalensis.</title>
        <authorList>
            <person name="Christine B."/>
            <person name="Rene B."/>
        </authorList>
    </citation>
    <scope>NUCLEOTIDE SEQUENCE [LARGE SCALE GENOMIC DNA]</scope>
    <source>
        <strain evidence="1 2">DSM 102126</strain>
    </source>
</reference>
<dbReference type="Pfam" id="PF03883">
    <property type="entry name" value="H2O2_YaaD"/>
    <property type="match status" value="1"/>
</dbReference>
<accession>A0A6I4W747</accession>
<evidence type="ECO:0000313" key="1">
    <source>
        <dbReference type="EMBL" id="MXQ66569.1"/>
    </source>
</evidence>
<sequence length="255" mass="26870">MFILLPPSEKKAAGGDGPPLDLAALAFPGLTPVRKRLLTALRRVSARPSGADVLGLPAGQAADALARNRALADAPTLPVARLYTGVLYDHLALDTLDPVRAAERIVVFSGLWGALRLTDRVPPYRLSMNVTLPRLGRPATLWRPALARALDGPLGAGGRLVVDLRSGPYAAAWRAPGPAVAVRVFRERVVDGAVRRTVVSHMAKATRGLIARDLLASGTDPRTPDELLKIVTGLGHTAELTGTPQGTALDVVLPD</sequence>
<dbReference type="AlphaFoldDB" id="A0A6I4W747"/>
<dbReference type="OrthoDB" id="3210767at2"/>
<gene>
    <name evidence="1" type="primary">yaaA</name>
    <name evidence="1" type="ORF">GQ466_21350</name>
</gene>
<dbReference type="EMBL" id="WUTW01000004">
    <property type="protein sequence ID" value="MXQ66569.1"/>
    <property type="molecule type" value="Genomic_DNA"/>
</dbReference>
<dbReference type="PANTHER" id="PTHR30283">
    <property type="entry name" value="PEROXIDE STRESS RESPONSE PROTEIN YAAA"/>
    <property type="match status" value="1"/>
</dbReference>
<name>A0A6I4W747_9ACTN</name>
<dbReference type="PANTHER" id="PTHR30283:SF4">
    <property type="entry name" value="PEROXIDE STRESS RESISTANCE PROTEIN YAAA"/>
    <property type="match status" value="1"/>
</dbReference>
<protein>
    <submittedName>
        <fullName evidence="1">Peroxide stress protein YaaA</fullName>
    </submittedName>
</protein>
<organism evidence="1 2">
    <name type="scientific">Actinomadura rayongensis</name>
    <dbReference type="NCBI Taxonomy" id="1429076"/>
    <lineage>
        <taxon>Bacteria</taxon>
        <taxon>Bacillati</taxon>
        <taxon>Actinomycetota</taxon>
        <taxon>Actinomycetes</taxon>
        <taxon>Streptosporangiales</taxon>
        <taxon>Thermomonosporaceae</taxon>
        <taxon>Actinomadura</taxon>
    </lineage>
</organism>
<dbReference type="InterPro" id="IPR005583">
    <property type="entry name" value="YaaA"/>
</dbReference>
<dbReference type="Proteomes" id="UP000431901">
    <property type="component" value="Unassembled WGS sequence"/>
</dbReference>
<keyword evidence="2" id="KW-1185">Reference proteome</keyword>
<dbReference type="RefSeq" id="WP_161104754.1">
    <property type="nucleotide sequence ID" value="NZ_JBHLYI010000018.1"/>
</dbReference>